<feature type="coiled-coil region" evidence="12">
    <location>
        <begin position="463"/>
        <end position="515"/>
    </location>
</feature>
<evidence type="ECO:0000256" key="1">
    <source>
        <dbReference type="ARBA" id="ARBA00004123"/>
    </source>
</evidence>
<evidence type="ECO:0000256" key="13">
    <source>
        <dbReference type="SAM" id="MobiDB-lite"/>
    </source>
</evidence>
<dbReference type="Proteomes" id="UP000261540">
    <property type="component" value="Unplaced"/>
</dbReference>
<dbReference type="InterPro" id="IPR000571">
    <property type="entry name" value="Znf_CCCH"/>
</dbReference>
<evidence type="ECO:0000256" key="11">
    <source>
        <dbReference type="PROSITE-ProRule" id="PRU00723"/>
    </source>
</evidence>
<proteinExistence type="predicted"/>
<evidence type="ECO:0000256" key="7">
    <source>
        <dbReference type="ARBA" id="ARBA00023015"/>
    </source>
</evidence>
<keyword evidence="12" id="KW-0175">Coiled coil</keyword>
<evidence type="ECO:0000256" key="12">
    <source>
        <dbReference type="SAM" id="Coils"/>
    </source>
</evidence>
<evidence type="ECO:0000313" key="17">
    <source>
        <dbReference type="Proteomes" id="UP000261540"/>
    </source>
</evidence>
<dbReference type="Gene3D" id="2.30.30.1190">
    <property type="match status" value="1"/>
</dbReference>
<reference evidence="16" key="1">
    <citation type="submission" date="2025-05" db="UniProtKB">
        <authorList>
            <consortium name="Ensembl"/>
        </authorList>
    </citation>
    <scope>IDENTIFICATION</scope>
</reference>
<keyword evidence="7" id="KW-0805">Transcription regulation</keyword>
<dbReference type="KEGG" id="pki:111855841"/>
<evidence type="ECO:0000256" key="9">
    <source>
        <dbReference type="ARBA" id="ARBA00023163"/>
    </source>
</evidence>
<evidence type="ECO:0000256" key="2">
    <source>
        <dbReference type="ARBA" id="ARBA00022414"/>
    </source>
</evidence>
<dbReference type="Pfam" id="PF01585">
    <property type="entry name" value="G-patch"/>
    <property type="match status" value="1"/>
</dbReference>
<dbReference type="Ensembl" id="ENSPKIT00000012520.1">
    <property type="protein sequence ID" value="ENSPKIP00000031669.1"/>
    <property type="gene ID" value="ENSPKIG00000012056.1"/>
</dbReference>
<dbReference type="GO" id="GO:0001227">
    <property type="term" value="F:DNA-binding transcription repressor activity, RNA polymerase II-specific"/>
    <property type="evidence" value="ECO:0007669"/>
    <property type="project" value="TreeGrafter"/>
</dbReference>
<feature type="region of interest" description="Disordered" evidence="13">
    <location>
        <begin position="113"/>
        <end position="155"/>
    </location>
</feature>
<evidence type="ECO:0000256" key="5">
    <source>
        <dbReference type="ARBA" id="ARBA00022771"/>
    </source>
</evidence>
<dbReference type="GO" id="GO:0008270">
    <property type="term" value="F:zinc ion binding"/>
    <property type="evidence" value="ECO:0007669"/>
    <property type="project" value="UniProtKB-KW"/>
</dbReference>
<evidence type="ECO:0000259" key="14">
    <source>
        <dbReference type="PROSITE" id="PS50103"/>
    </source>
</evidence>
<keyword evidence="17" id="KW-1185">Reference proteome</keyword>
<keyword evidence="8" id="KW-0238">DNA-binding</keyword>
<evidence type="ECO:0000256" key="8">
    <source>
        <dbReference type="ARBA" id="ARBA00023125"/>
    </source>
</evidence>
<keyword evidence="6 11" id="KW-0862">Zinc</keyword>
<feature type="region of interest" description="Disordered" evidence="13">
    <location>
        <begin position="431"/>
        <end position="451"/>
    </location>
</feature>
<keyword evidence="10" id="KW-0539">Nucleus</keyword>
<feature type="region of interest" description="Disordered" evidence="13">
    <location>
        <begin position="390"/>
        <end position="416"/>
    </location>
</feature>
<dbReference type="PROSITE" id="PS50103">
    <property type="entry name" value="ZF_C3H1"/>
    <property type="match status" value="1"/>
</dbReference>
<dbReference type="RefSeq" id="XP_023691073.1">
    <property type="nucleotide sequence ID" value="XM_023835305.2"/>
</dbReference>
<evidence type="ECO:0000256" key="3">
    <source>
        <dbReference type="ARBA" id="ARBA00022491"/>
    </source>
</evidence>
<dbReference type="GO" id="GO:0005634">
    <property type="term" value="C:nucleus"/>
    <property type="evidence" value="ECO:0007669"/>
    <property type="project" value="UniProtKB-SubCell"/>
</dbReference>
<dbReference type="AlphaFoldDB" id="A0A3B3SLQ3"/>
<feature type="domain" description="C3H1-type" evidence="14">
    <location>
        <begin position="197"/>
        <end position="224"/>
    </location>
</feature>
<evidence type="ECO:0000259" key="15">
    <source>
        <dbReference type="PROSITE" id="PS50174"/>
    </source>
</evidence>
<dbReference type="CDD" id="cd20384">
    <property type="entry name" value="Tudor_ZGPAT"/>
    <property type="match status" value="1"/>
</dbReference>
<dbReference type="PANTHER" id="PTHR46297">
    <property type="entry name" value="ZINC FINGER CCCH-TYPE WITH G PATCH DOMAIN-CONTAINING PROTEIN"/>
    <property type="match status" value="1"/>
</dbReference>
<evidence type="ECO:0000256" key="6">
    <source>
        <dbReference type="ARBA" id="ARBA00022833"/>
    </source>
</evidence>
<feature type="compositionally biased region" description="Acidic residues" evidence="13">
    <location>
        <begin position="297"/>
        <end position="308"/>
    </location>
</feature>
<dbReference type="SMART" id="SM00443">
    <property type="entry name" value="G_patch"/>
    <property type="match status" value="1"/>
</dbReference>
<evidence type="ECO:0000313" key="16">
    <source>
        <dbReference type="Ensembl" id="ENSPKIP00000031662.1"/>
    </source>
</evidence>
<dbReference type="STRING" id="1676925.ENSPKIP00000031662"/>
<dbReference type="CTD" id="84619"/>
<evidence type="ECO:0000256" key="10">
    <source>
        <dbReference type="ARBA" id="ARBA00023242"/>
    </source>
</evidence>
<organism evidence="16 17">
    <name type="scientific">Paramormyrops kingsleyae</name>
    <dbReference type="NCBI Taxonomy" id="1676925"/>
    <lineage>
        <taxon>Eukaryota</taxon>
        <taxon>Metazoa</taxon>
        <taxon>Chordata</taxon>
        <taxon>Craniata</taxon>
        <taxon>Vertebrata</taxon>
        <taxon>Euteleostomi</taxon>
        <taxon>Actinopterygii</taxon>
        <taxon>Neopterygii</taxon>
        <taxon>Teleostei</taxon>
        <taxon>Osteoglossocephala</taxon>
        <taxon>Osteoglossomorpha</taxon>
        <taxon>Osteoglossiformes</taxon>
        <taxon>Mormyridae</taxon>
        <taxon>Paramormyrops</taxon>
    </lineage>
</organism>
<dbReference type="Gene3D" id="2.30.30.140">
    <property type="match status" value="1"/>
</dbReference>
<dbReference type="SUPFAM" id="SSF63748">
    <property type="entry name" value="Tudor/PWWP/MBT"/>
    <property type="match status" value="1"/>
</dbReference>
<dbReference type="OrthoDB" id="4822at2759"/>
<keyword evidence="3" id="KW-0678">Repressor</keyword>
<dbReference type="PANTHER" id="PTHR46297:SF1">
    <property type="entry name" value="ZINC FINGER CCCH-TYPE WITH G PATCH DOMAIN-CONTAINING PROTEIN"/>
    <property type="match status" value="1"/>
</dbReference>
<name>A0A3B3SLQ3_9TELE</name>
<dbReference type="GeneID" id="111855841"/>
<dbReference type="GeneTree" id="ENSGT00390000000732"/>
<feature type="region of interest" description="Disordered" evidence="13">
    <location>
        <begin position="288"/>
        <end position="308"/>
    </location>
</feature>
<dbReference type="GO" id="GO:0000978">
    <property type="term" value="F:RNA polymerase II cis-regulatory region sequence-specific DNA binding"/>
    <property type="evidence" value="ECO:0007669"/>
    <property type="project" value="TreeGrafter"/>
</dbReference>
<feature type="compositionally biased region" description="Polar residues" evidence="13">
    <location>
        <begin position="113"/>
        <end position="125"/>
    </location>
</feature>
<evidence type="ECO:0000256" key="4">
    <source>
        <dbReference type="ARBA" id="ARBA00022723"/>
    </source>
</evidence>
<protein>
    <recommendedName>
        <fullName evidence="2">Zinc finger CCCH-type with G patch domain-containing protein</fullName>
    </recommendedName>
</protein>
<dbReference type="InterPro" id="IPR000467">
    <property type="entry name" value="G_patch_dom"/>
</dbReference>
<keyword evidence="4 11" id="KW-0479">Metal-binding</keyword>
<feature type="compositionally biased region" description="Acidic residues" evidence="13">
    <location>
        <begin position="129"/>
        <end position="150"/>
    </location>
</feature>
<sequence>MDESSLEAAIETYHAQLKQVESALGAGLDSSQESDLLKLKDDLQQLIQLTESSLVSVKKSRLLASLEEATAPQSASRVERTEVGNMDEEFAAFYSEVGGTSVECMSGSMEEPFNSQIASSSSPGHTSEVDDEDGDEDIDANADDDGDDGESLSGLKVRAPYRTSWGTLEYHNAMVVGPEYSEGSEPHVRVLYVYPTNKSMKPCPFFLENRCRFMEDCRFSHGEVVSVSELRDFQDTDLSNLQEGSSCLARHEDGIWYPAKITEIDGGYYTVKFDSLLQKDLVIEADGIIPPMREDDSPSSESDDDDPEYSAFAKVVDSNETETWAPGSTSDFGGWEAHTRGIGSKLMSKMGYEFGKGLGRNGEGRVEPVLAVVLPKGRSLDHCVETVQKKALGKGGTEASAKRRKKKAKGTGASQGRRDVFDFLNSKLGDQEQKAVDAPAPQRNSKEVYRGGKGTKRSINVRLFQTAERVAQTEREIDRLTEALGRKAGRDKAMISHLEEKLSGARRLLSQLKAQELSIQMERKKADTHKKMTEF</sequence>
<dbReference type="PROSITE" id="PS50174">
    <property type="entry name" value="G_PATCH"/>
    <property type="match status" value="1"/>
</dbReference>
<feature type="domain" description="G-patch" evidence="15">
    <location>
        <begin position="339"/>
        <end position="397"/>
    </location>
</feature>
<dbReference type="Ensembl" id="ENSPKIT00000012513.1">
    <property type="protein sequence ID" value="ENSPKIP00000031662.1"/>
    <property type="gene ID" value="ENSPKIG00000012056.1"/>
</dbReference>
<feature type="zinc finger region" description="C3H1-type" evidence="11">
    <location>
        <begin position="197"/>
        <end position="224"/>
    </location>
</feature>
<keyword evidence="9" id="KW-0804">Transcription</keyword>
<comment type="subcellular location">
    <subcellularLocation>
        <location evidence="1">Nucleus</location>
    </subcellularLocation>
</comment>
<keyword evidence="5 11" id="KW-0863">Zinc-finger</keyword>
<accession>A0A3B3SLQ3</accession>